<dbReference type="RefSeq" id="WP_055185934.1">
    <property type="nucleotide sequence ID" value="NZ_CYXN01000009.1"/>
</dbReference>
<evidence type="ECO:0000256" key="4">
    <source>
        <dbReference type="ARBA" id="ARBA00022840"/>
    </source>
</evidence>
<evidence type="ECO:0000256" key="3">
    <source>
        <dbReference type="ARBA" id="ARBA00022806"/>
    </source>
</evidence>
<name>A0A173T976_9FIRM</name>
<dbReference type="GO" id="GO:0043138">
    <property type="term" value="F:3'-5' DNA helicase activity"/>
    <property type="evidence" value="ECO:0007669"/>
    <property type="project" value="UniProtKB-EC"/>
</dbReference>
<evidence type="ECO:0000256" key="5">
    <source>
        <dbReference type="ARBA" id="ARBA00023235"/>
    </source>
</evidence>
<accession>A0A173T976</accession>
<feature type="domain" description="UvrD-like helicase ATP-binding" evidence="10">
    <location>
        <begin position="2"/>
        <end position="240"/>
    </location>
</feature>
<evidence type="ECO:0000256" key="7">
    <source>
        <dbReference type="ARBA" id="ARBA00034808"/>
    </source>
</evidence>
<evidence type="ECO:0000256" key="6">
    <source>
        <dbReference type="ARBA" id="ARBA00034617"/>
    </source>
</evidence>
<evidence type="ECO:0000313" key="12">
    <source>
        <dbReference type="Proteomes" id="UP000095649"/>
    </source>
</evidence>
<dbReference type="InterPro" id="IPR000212">
    <property type="entry name" value="DNA_helicase_UvrD/REP"/>
</dbReference>
<keyword evidence="2 9" id="KW-0378">Hydrolase</keyword>
<dbReference type="InterPro" id="IPR014016">
    <property type="entry name" value="UvrD-like_ATP-bd"/>
</dbReference>
<evidence type="ECO:0000256" key="1">
    <source>
        <dbReference type="ARBA" id="ARBA00022741"/>
    </source>
</evidence>
<protein>
    <recommendedName>
        <fullName evidence="7">DNA 3'-5' helicase</fullName>
        <ecNumber evidence="7">5.6.2.4</ecNumber>
    </recommendedName>
</protein>
<keyword evidence="4 9" id="KW-0067">ATP-binding</keyword>
<dbReference type="InterPro" id="IPR014017">
    <property type="entry name" value="DNA_helicase_UvrD-like_C"/>
</dbReference>
<dbReference type="Gene3D" id="3.40.50.300">
    <property type="entry name" value="P-loop containing nucleotide triphosphate hydrolases"/>
    <property type="match status" value="2"/>
</dbReference>
<dbReference type="GO" id="GO:0016887">
    <property type="term" value="F:ATP hydrolysis activity"/>
    <property type="evidence" value="ECO:0007669"/>
    <property type="project" value="RHEA"/>
</dbReference>
<evidence type="ECO:0000259" key="10">
    <source>
        <dbReference type="PROSITE" id="PS51198"/>
    </source>
</evidence>
<evidence type="ECO:0000256" key="2">
    <source>
        <dbReference type="ARBA" id="ARBA00022801"/>
    </source>
</evidence>
<organism evidence="11 12">
    <name type="scientific">Faecalibacterium prausnitzii</name>
    <dbReference type="NCBI Taxonomy" id="853"/>
    <lineage>
        <taxon>Bacteria</taxon>
        <taxon>Bacillati</taxon>
        <taxon>Bacillota</taxon>
        <taxon>Clostridia</taxon>
        <taxon>Eubacteriales</taxon>
        <taxon>Oscillospiraceae</taxon>
        <taxon>Faecalibacterium</taxon>
    </lineage>
</organism>
<dbReference type="OrthoDB" id="9765670at2"/>
<dbReference type="Pfam" id="PF13245">
    <property type="entry name" value="AAA_19"/>
    <property type="match status" value="1"/>
</dbReference>
<reference evidence="11 12" key="1">
    <citation type="submission" date="2015-09" db="EMBL/GenBank/DDBJ databases">
        <authorList>
            <consortium name="Pathogen Informatics"/>
        </authorList>
    </citation>
    <scope>NUCLEOTIDE SEQUENCE [LARGE SCALE GENOMIC DNA]</scope>
    <source>
        <strain evidence="11 12">2789STDY5834970</strain>
    </source>
</reference>
<evidence type="ECO:0000313" key="11">
    <source>
        <dbReference type="EMBL" id="CUM99050.1"/>
    </source>
</evidence>
<dbReference type="PROSITE" id="PS51198">
    <property type="entry name" value="UVRD_HELICASE_ATP_BIND"/>
    <property type="match status" value="1"/>
</dbReference>
<dbReference type="PANTHER" id="PTHR11070">
    <property type="entry name" value="UVRD / RECB / PCRA DNA HELICASE FAMILY MEMBER"/>
    <property type="match status" value="1"/>
</dbReference>
<dbReference type="GO" id="GO:0000725">
    <property type="term" value="P:recombinational repair"/>
    <property type="evidence" value="ECO:0007669"/>
    <property type="project" value="TreeGrafter"/>
</dbReference>
<evidence type="ECO:0000256" key="9">
    <source>
        <dbReference type="PROSITE-ProRule" id="PRU00560"/>
    </source>
</evidence>
<dbReference type="InterPro" id="IPR027417">
    <property type="entry name" value="P-loop_NTPase"/>
</dbReference>
<keyword evidence="1 9" id="KW-0547">Nucleotide-binding</keyword>
<dbReference type="AlphaFoldDB" id="A0A173T976"/>
<dbReference type="Pfam" id="PF13361">
    <property type="entry name" value="UvrD_C"/>
    <property type="match status" value="1"/>
</dbReference>
<comment type="catalytic activity">
    <reaction evidence="8">
        <text>ATP + H2O = ADP + phosphate + H(+)</text>
        <dbReference type="Rhea" id="RHEA:13065"/>
        <dbReference type="ChEBI" id="CHEBI:15377"/>
        <dbReference type="ChEBI" id="CHEBI:15378"/>
        <dbReference type="ChEBI" id="CHEBI:30616"/>
        <dbReference type="ChEBI" id="CHEBI:43474"/>
        <dbReference type="ChEBI" id="CHEBI:456216"/>
        <dbReference type="EC" id="5.6.2.4"/>
    </reaction>
</comment>
<evidence type="ECO:0000256" key="8">
    <source>
        <dbReference type="ARBA" id="ARBA00048988"/>
    </source>
</evidence>
<dbReference type="PANTHER" id="PTHR11070:SF3">
    <property type="entry name" value="DNA 3'-5' HELICASE"/>
    <property type="match status" value="1"/>
</dbReference>
<dbReference type="GO" id="GO:0005524">
    <property type="term" value="F:ATP binding"/>
    <property type="evidence" value="ECO:0007669"/>
    <property type="project" value="UniProtKB-UniRule"/>
</dbReference>
<gene>
    <name evidence="11" type="primary">pcrA_4</name>
    <name evidence="11" type="ORF">ERS852582_01440</name>
</gene>
<comment type="catalytic activity">
    <reaction evidence="6">
        <text>Couples ATP hydrolysis with the unwinding of duplex DNA by translocating in the 3'-5' direction.</text>
        <dbReference type="EC" id="5.6.2.4"/>
    </reaction>
</comment>
<dbReference type="GO" id="GO:0003677">
    <property type="term" value="F:DNA binding"/>
    <property type="evidence" value="ECO:0007669"/>
    <property type="project" value="InterPro"/>
</dbReference>
<dbReference type="SUPFAM" id="SSF52540">
    <property type="entry name" value="P-loop containing nucleoside triphosphate hydrolases"/>
    <property type="match status" value="1"/>
</dbReference>
<dbReference type="EC" id="5.6.2.4" evidence="7"/>
<dbReference type="Gene3D" id="1.10.486.10">
    <property type="entry name" value="PCRA, domain 4"/>
    <property type="match status" value="1"/>
</dbReference>
<dbReference type="EMBL" id="CYXN01000009">
    <property type="protein sequence ID" value="CUM99050.1"/>
    <property type="molecule type" value="Genomic_DNA"/>
</dbReference>
<keyword evidence="3 9" id="KW-0347">Helicase</keyword>
<feature type="binding site" evidence="9">
    <location>
        <begin position="23"/>
        <end position="30"/>
    </location>
    <ligand>
        <name>ATP</name>
        <dbReference type="ChEBI" id="CHEBI:30616"/>
    </ligand>
</feature>
<keyword evidence="5" id="KW-0413">Isomerase</keyword>
<dbReference type="Proteomes" id="UP000095649">
    <property type="component" value="Unassembled WGS sequence"/>
</dbReference>
<proteinExistence type="predicted"/>
<sequence>MVKEPTEEQSKILQQKGNIVITAKPGSGKTYTIVEKIARVIPDLPEYKGVIAISFTNKASDELKRRCKQRCADTKQSFFGTIDKFYISQIIIPFSSHVTGNITEYEIVDNIDESSKYAPLLEESFSSKKESILVEGLQEGKIFLKYTGETALYILENVPGAMQYIKARYSHIIIDEYQDCGEIQDKVFIKLVESGLTGIAVGDINQAIYGFTKRFPKYLIALMKRDDFARFELSKNHRCHPSISEYSLCLFGASKTVPREKRVFKVDISGDERNIAAAIDKYLHPIKDKYGIVRNNQVAILCRSNSTAFKVGENLSTPYKIFEETVLDRDNSEWGRFFRDLISARFDESVFAVDYAEQLFSEELEPQKYRKALALCQSIFSNSFEEFCNAEDKIKELAGLVYAQKETKVALNNLHSVISDPHQLKNYVPARENELNIMTLHKSKGLEFNIVFHMDMYKWIIPNEYGDESSVQQDLNLHYVGLTRAKDACYIMNGTARFRRKKNDYIFAEPSSFLSKPGLAERRKDVRWEM</sequence>